<dbReference type="GO" id="GO:0009303">
    <property type="term" value="P:rRNA transcription"/>
    <property type="evidence" value="ECO:0007669"/>
    <property type="project" value="TreeGrafter"/>
</dbReference>
<evidence type="ECO:0000256" key="1">
    <source>
        <dbReference type="SAM" id="Coils"/>
    </source>
</evidence>
<dbReference type="EMBL" id="PPPD01000001">
    <property type="protein sequence ID" value="PNY80994.1"/>
    <property type="molecule type" value="Genomic_DNA"/>
</dbReference>
<keyword evidence="4" id="KW-1185">Reference proteome</keyword>
<feature type="domain" description="CarD-like/TRCF RNAP-interacting" evidence="2">
    <location>
        <begin position="9"/>
        <end position="119"/>
    </location>
</feature>
<dbReference type="Pfam" id="PF21095">
    <property type="entry name" value="CarD_C"/>
    <property type="match status" value="1"/>
</dbReference>
<dbReference type="InterPro" id="IPR052531">
    <property type="entry name" value="CarD-like_regulator"/>
</dbReference>
<dbReference type="RefSeq" id="WP_103311437.1">
    <property type="nucleotide sequence ID" value="NZ_PPPD01000001.1"/>
</dbReference>
<gene>
    <name evidence="3" type="ORF">CVO96_06045</name>
</gene>
<dbReference type="AlphaFoldDB" id="A0A2K3UWT6"/>
<evidence type="ECO:0000313" key="3">
    <source>
        <dbReference type="EMBL" id="PNY80994.1"/>
    </source>
</evidence>
<dbReference type="PANTHER" id="PTHR38447:SF1">
    <property type="entry name" value="RNA POLYMERASE-BINDING TRANSCRIPTION FACTOR CARD"/>
    <property type="match status" value="1"/>
</dbReference>
<organism evidence="3 4">
    <name type="scientific">Deinococcus koreensis</name>
    <dbReference type="NCBI Taxonomy" id="2054903"/>
    <lineage>
        <taxon>Bacteria</taxon>
        <taxon>Thermotogati</taxon>
        <taxon>Deinococcota</taxon>
        <taxon>Deinococci</taxon>
        <taxon>Deinococcales</taxon>
        <taxon>Deinococcaceae</taxon>
        <taxon>Deinococcus</taxon>
    </lineage>
</organism>
<proteinExistence type="predicted"/>
<evidence type="ECO:0000259" key="2">
    <source>
        <dbReference type="SMART" id="SM01058"/>
    </source>
</evidence>
<dbReference type="Proteomes" id="UP000236379">
    <property type="component" value="Unassembled WGS sequence"/>
</dbReference>
<dbReference type="InterPro" id="IPR048792">
    <property type="entry name" value="CarD_C"/>
</dbReference>
<dbReference type="Gene3D" id="1.20.58.1290">
    <property type="entry name" value="CarD-like, C-terminal domain"/>
    <property type="match status" value="1"/>
</dbReference>
<feature type="coiled-coil region" evidence="1">
    <location>
        <begin position="132"/>
        <end position="159"/>
    </location>
</feature>
<dbReference type="Gene3D" id="2.40.10.170">
    <property type="match status" value="1"/>
</dbReference>
<dbReference type="OrthoDB" id="66163at2"/>
<comment type="caution">
    <text evidence="3">The sequence shown here is derived from an EMBL/GenBank/DDBJ whole genome shotgun (WGS) entry which is preliminary data.</text>
</comment>
<name>A0A2K3UWT6_9DEIO</name>
<protein>
    <submittedName>
        <fullName evidence="3">CarD family transcriptional regulator</fullName>
    </submittedName>
</protein>
<sequence length="177" mass="19457">MTQTADQPAFQPGDRVVLPPYGLGTVQGTCHRPMDGETQAYYQVEFANTSSRAFVPVAAPDGTGMRAALTARDMPALLASLKTSTLNLPRQWAARHRRVTEILASGDPFELAVLTCELRRWNVQRGLPDLDRQALRRAIRLLEQEVRGLDDQAAEHVQLILTTAWNEAPQVTAPAAS</sequence>
<reference evidence="3 4" key="1">
    <citation type="submission" date="2018-01" db="EMBL/GenBank/DDBJ databases">
        <title>Deinococcus koreensis sp. nov., a radiation-resistant bacterium isolated from river water.</title>
        <authorList>
            <person name="Choi A."/>
        </authorList>
    </citation>
    <scope>NUCLEOTIDE SEQUENCE [LARGE SCALE GENOMIC DNA]</scope>
    <source>
        <strain evidence="3 4">SJW1-2</strain>
    </source>
</reference>
<dbReference type="InterPro" id="IPR036101">
    <property type="entry name" value="CarD-like/TRCF_RID_sf"/>
</dbReference>
<evidence type="ECO:0000313" key="4">
    <source>
        <dbReference type="Proteomes" id="UP000236379"/>
    </source>
</evidence>
<dbReference type="InterPro" id="IPR042215">
    <property type="entry name" value="CarD-like_C"/>
</dbReference>
<accession>A0A2K3UWT6</accession>
<dbReference type="SUPFAM" id="SSF141259">
    <property type="entry name" value="CarD-like"/>
    <property type="match status" value="1"/>
</dbReference>
<dbReference type="InterPro" id="IPR003711">
    <property type="entry name" value="CarD-like/TRCF_RID"/>
</dbReference>
<dbReference type="Pfam" id="PF02559">
    <property type="entry name" value="CarD_TRCF_RID"/>
    <property type="match status" value="1"/>
</dbReference>
<dbReference type="PANTHER" id="PTHR38447">
    <property type="entry name" value="TRANSCRIPTION FACTOR YDEB-RELATED"/>
    <property type="match status" value="1"/>
</dbReference>
<keyword evidence="1" id="KW-0175">Coiled coil</keyword>
<dbReference type="SMART" id="SM01058">
    <property type="entry name" value="CarD_TRCF"/>
    <property type="match status" value="1"/>
</dbReference>